<dbReference type="EMBL" id="JADGKB010000114">
    <property type="protein sequence ID" value="KAJ3253285.1"/>
    <property type="molecule type" value="Genomic_DNA"/>
</dbReference>
<feature type="domain" description="RRM" evidence="8">
    <location>
        <begin position="108"/>
        <end position="179"/>
    </location>
</feature>
<keyword evidence="5" id="KW-0539">Nucleus</keyword>
<dbReference type="Gene3D" id="3.30.70.330">
    <property type="match status" value="2"/>
</dbReference>
<evidence type="ECO:0000256" key="6">
    <source>
        <dbReference type="PROSITE-ProRule" id="PRU00176"/>
    </source>
</evidence>
<dbReference type="GO" id="GO:0005737">
    <property type="term" value="C:cytoplasm"/>
    <property type="evidence" value="ECO:0007669"/>
    <property type="project" value="TreeGrafter"/>
</dbReference>
<comment type="subcellular location">
    <subcellularLocation>
        <location evidence="1">Nucleus</location>
    </subcellularLocation>
</comment>
<dbReference type="Proteomes" id="UP001210925">
    <property type="component" value="Unassembled WGS sequence"/>
</dbReference>
<evidence type="ECO:0000256" key="1">
    <source>
        <dbReference type="ARBA" id="ARBA00004123"/>
    </source>
</evidence>
<dbReference type="AlphaFoldDB" id="A0AAD5Y3H4"/>
<dbReference type="PANTHER" id="PTHR23003">
    <property type="entry name" value="RNA RECOGNITION MOTIF RRM DOMAIN CONTAINING PROTEIN"/>
    <property type="match status" value="1"/>
</dbReference>
<evidence type="ECO:0000256" key="2">
    <source>
        <dbReference type="ARBA" id="ARBA00022664"/>
    </source>
</evidence>
<protein>
    <recommendedName>
        <fullName evidence="8">RRM domain-containing protein</fullName>
    </recommendedName>
</protein>
<evidence type="ECO:0000313" key="10">
    <source>
        <dbReference type="Proteomes" id="UP001210925"/>
    </source>
</evidence>
<dbReference type="GO" id="GO:0006397">
    <property type="term" value="P:mRNA processing"/>
    <property type="evidence" value="ECO:0007669"/>
    <property type="project" value="UniProtKB-KW"/>
</dbReference>
<dbReference type="PANTHER" id="PTHR23003:SF62">
    <property type="entry name" value="SERINE_ARGININE (SR)-TYPE SHUTTLING MRNA BINDING PROTEIN NPL3"/>
    <property type="match status" value="1"/>
</dbReference>
<evidence type="ECO:0000256" key="4">
    <source>
        <dbReference type="ARBA" id="ARBA00022884"/>
    </source>
</evidence>
<keyword evidence="3" id="KW-0677">Repeat</keyword>
<dbReference type="SMART" id="SM00360">
    <property type="entry name" value="RRM"/>
    <property type="match status" value="2"/>
</dbReference>
<dbReference type="InterPro" id="IPR050374">
    <property type="entry name" value="RRT5_SRSF_SR"/>
</dbReference>
<evidence type="ECO:0000256" key="3">
    <source>
        <dbReference type="ARBA" id="ARBA00022737"/>
    </source>
</evidence>
<keyword evidence="10" id="KW-1185">Reference proteome</keyword>
<comment type="caution">
    <text evidence="9">The sequence shown here is derived from an EMBL/GenBank/DDBJ whole genome shotgun (WGS) entry which is preliminary data.</text>
</comment>
<dbReference type="Pfam" id="PF00076">
    <property type="entry name" value="RRM_1"/>
    <property type="match status" value="2"/>
</dbReference>
<dbReference type="GO" id="GO:0003729">
    <property type="term" value="F:mRNA binding"/>
    <property type="evidence" value="ECO:0007669"/>
    <property type="project" value="TreeGrafter"/>
</dbReference>
<organism evidence="9 10">
    <name type="scientific">Boothiomyces macroporosus</name>
    <dbReference type="NCBI Taxonomy" id="261099"/>
    <lineage>
        <taxon>Eukaryota</taxon>
        <taxon>Fungi</taxon>
        <taxon>Fungi incertae sedis</taxon>
        <taxon>Chytridiomycota</taxon>
        <taxon>Chytridiomycota incertae sedis</taxon>
        <taxon>Chytridiomycetes</taxon>
        <taxon>Rhizophydiales</taxon>
        <taxon>Terramycetaceae</taxon>
        <taxon>Boothiomyces</taxon>
    </lineage>
</organism>
<dbReference type="PROSITE" id="PS50102">
    <property type="entry name" value="RRM"/>
    <property type="match status" value="2"/>
</dbReference>
<name>A0AAD5Y3H4_9FUNG</name>
<keyword evidence="2" id="KW-0507">mRNA processing</keyword>
<gene>
    <name evidence="9" type="ORF">HK103_000779</name>
</gene>
<evidence type="ECO:0000256" key="7">
    <source>
        <dbReference type="SAM" id="MobiDB-lite"/>
    </source>
</evidence>
<evidence type="ECO:0000256" key="5">
    <source>
        <dbReference type="ARBA" id="ARBA00023242"/>
    </source>
</evidence>
<accession>A0AAD5Y3H4</accession>
<evidence type="ECO:0000259" key="8">
    <source>
        <dbReference type="PROSITE" id="PS50102"/>
    </source>
</evidence>
<sequence>MGENRRVYFGKLPRDCRERDIEKLAKEFGRIRDVRCLQGFAFVEFDDGRDASDCVKDLDGTRFMGERIICEFAKSSKGDRRDDRRDDRRRDDRRDDRDRPRNIRKPDHRVTVLGLPRGTSWQDLKDLMRKVAEVQYTNVDQNGDGVVEFISIEGKEKALKHFEGYDYNGSILSIKEDDRRERDDRDDRRDRDDRDDRRDRDRDDRRDRDREDDRDRSRSPAKRAESPPKRHDDEE</sequence>
<dbReference type="InterPro" id="IPR000504">
    <property type="entry name" value="RRM_dom"/>
</dbReference>
<feature type="domain" description="RRM" evidence="8">
    <location>
        <begin position="5"/>
        <end position="75"/>
    </location>
</feature>
<dbReference type="InterPro" id="IPR035979">
    <property type="entry name" value="RBD_domain_sf"/>
</dbReference>
<dbReference type="GO" id="GO:0005634">
    <property type="term" value="C:nucleus"/>
    <property type="evidence" value="ECO:0007669"/>
    <property type="project" value="UniProtKB-SubCell"/>
</dbReference>
<feature type="region of interest" description="Disordered" evidence="7">
    <location>
        <begin position="78"/>
        <end position="107"/>
    </location>
</feature>
<evidence type="ECO:0000313" key="9">
    <source>
        <dbReference type="EMBL" id="KAJ3253285.1"/>
    </source>
</evidence>
<reference evidence="9" key="1">
    <citation type="submission" date="2020-05" db="EMBL/GenBank/DDBJ databases">
        <title>Phylogenomic resolution of chytrid fungi.</title>
        <authorList>
            <person name="Stajich J.E."/>
            <person name="Amses K."/>
            <person name="Simmons R."/>
            <person name="Seto K."/>
            <person name="Myers J."/>
            <person name="Bonds A."/>
            <person name="Quandt C.A."/>
            <person name="Barry K."/>
            <person name="Liu P."/>
            <person name="Grigoriev I."/>
            <person name="Longcore J.E."/>
            <person name="James T.Y."/>
        </authorList>
    </citation>
    <scope>NUCLEOTIDE SEQUENCE</scope>
    <source>
        <strain evidence="9">PLAUS21</strain>
    </source>
</reference>
<dbReference type="SUPFAM" id="SSF54928">
    <property type="entry name" value="RNA-binding domain, RBD"/>
    <property type="match status" value="1"/>
</dbReference>
<proteinExistence type="predicted"/>
<feature type="region of interest" description="Disordered" evidence="7">
    <location>
        <begin position="177"/>
        <end position="235"/>
    </location>
</feature>
<keyword evidence="4 6" id="KW-0694">RNA-binding</keyword>
<dbReference type="InterPro" id="IPR012677">
    <property type="entry name" value="Nucleotide-bd_a/b_plait_sf"/>
</dbReference>